<dbReference type="SUPFAM" id="SSF81383">
    <property type="entry name" value="F-box domain"/>
    <property type="match status" value="1"/>
</dbReference>
<gene>
    <name evidence="2" type="ORF">MIND_00810500</name>
</gene>
<name>A0A8H6VYC0_9AGAR</name>
<dbReference type="Proteomes" id="UP000636479">
    <property type="component" value="Unassembled WGS sequence"/>
</dbReference>
<dbReference type="GeneID" id="59347296"/>
<keyword evidence="3" id="KW-1185">Reference proteome</keyword>
<organism evidence="2 3">
    <name type="scientific">Mycena indigotica</name>
    <dbReference type="NCBI Taxonomy" id="2126181"/>
    <lineage>
        <taxon>Eukaryota</taxon>
        <taxon>Fungi</taxon>
        <taxon>Dikarya</taxon>
        <taxon>Basidiomycota</taxon>
        <taxon>Agaricomycotina</taxon>
        <taxon>Agaricomycetes</taxon>
        <taxon>Agaricomycetidae</taxon>
        <taxon>Agaricales</taxon>
        <taxon>Marasmiineae</taxon>
        <taxon>Mycenaceae</taxon>
        <taxon>Mycena</taxon>
    </lineage>
</organism>
<evidence type="ECO:0000256" key="1">
    <source>
        <dbReference type="SAM" id="MobiDB-lite"/>
    </source>
</evidence>
<reference evidence="2" key="1">
    <citation type="submission" date="2020-05" db="EMBL/GenBank/DDBJ databases">
        <title>Mycena genomes resolve the evolution of fungal bioluminescence.</title>
        <authorList>
            <person name="Tsai I.J."/>
        </authorList>
    </citation>
    <scope>NUCLEOTIDE SEQUENCE</scope>
    <source>
        <strain evidence="2">171206Taipei</strain>
    </source>
</reference>
<accession>A0A8H6VYC0</accession>
<dbReference type="EMBL" id="JACAZF010000007">
    <property type="protein sequence ID" value="KAF7298634.1"/>
    <property type="molecule type" value="Genomic_DNA"/>
</dbReference>
<evidence type="ECO:0000313" key="3">
    <source>
        <dbReference type="Proteomes" id="UP000636479"/>
    </source>
</evidence>
<sequence>MVEPLPPELYDTILQLVTDNSALRICSLVCHVWLHITRHRLYDKIIVSESGLQTFLVLLCAPHNAFIRYTRHLELPSWGPPSVPAKALLHSLASFVRLAELRLRSLVVLPDSNEDDDTALHPDVLHLTLLQLDSAFADLAQFKSLLRRMPALKHLKLGSVNWGTAYSNLHDSAAHPHQAPIALRTLDFRVPSDEAKSADECFLSWTALQVSELVTVHVWGPISSARLALMGTFISTIGINLAALHVEFGYDGSHIASVDFAALPALTSLRLTFDGSGYSRTWTAYYEHHLPQLLERLPMDNIIANLTVDVIRTQMFLWSWGLPDFSRLRSALRRVNVARLETLEFRVRCNGHTVDESGMLAEGHYPDTASDPTSGEAGEQPQQGQMCGPALLVRSRVVGNLGFPVVGSNLKCLVTLFDD</sequence>
<evidence type="ECO:0008006" key="4">
    <source>
        <dbReference type="Google" id="ProtNLM"/>
    </source>
</evidence>
<comment type="caution">
    <text evidence="2">The sequence shown here is derived from an EMBL/GenBank/DDBJ whole genome shotgun (WGS) entry which is preliminary data.</text>
</comment>
<dbReference type="InterPro" id="IPR036047">
    <property type="entry name" value="F-box-like_dom_sf"/>
</dbReference>
<dbReference type="AlphaFoldDB" id="A0A8H6VYC0"/>
<dbReference type="OrthoDB" id="2788229at2759"/>
<protein>
    <recommendedName>
        <fullName evidence="4">F-box domain-containing protein</fullName>
    </recommendedName>
</protein>
<proteinExistence type="predicted"/>
<dbReference type="RefSeq" id="XP_037218022.1">
    <property type="nucleotide sequence ID" value="XM_037364780.1"/>
</dbReference>
<feature type="region of interest" description="Disordered" evidence="1">
    <location>
        <begin position="358"/>
        <end position="385"/>
    </location>
</feature>
<evidence type="ECO:0000313" key="2">
    <source>
        <dbReference type="EMBL" id="KAF7298634.1"/>
    </source>
</evidence>